<evidence type="ECO:0000256" key="5">
    <source>
        <dbReference type="RuleBase" id="RU363034"/>
    </source>
</evidence>
<reference evidence="9" key="1">
    <citation type="submission" date="2021-02" db="EMBL/GenBank/DDBJ databases">
        <authorList>
            <person name="Nowell W R."/>
        </authorList>
    </citation>
    <scope>NUCLEOTIDE SEQUENCE</scope>
</reference>
<keyword evidence="6" id="KW-1133">Transmembrane helix</keyword>
<dbReference type="Gene3D" id="2.40.10.10">
    <property type="entry name" value="Trypsin-like serine proteases"/>
    <property type="match status" value="1"/>
</dbReference>
<dbReference type="PROSITE" id="PS50240">
    <property type="entry name" value="TRYPSIN_DOM"/>
    <property type="match status" value="1"/>
</dbReference>
<keyword evidence="4" id="KW-1015">Disulfide bond</keyword>
<accession>A0A815AH65</accession>
<dbReference type="InterPro" id="IPR001314">
    <property type="entry name" value="Peptidase_S1A"/>
</dbReference>
<name>A0A815AH65_9BILA</name>
<dbReference type="GO" id="GO:0006508">
    <property type="term" value="P:proteolysis"/>
    <property type="evidence" value="ECO:0007669"/>
    <property type="project" value="UniProtKB-KW"/>
</dbReference>
<dbReference type="InterPro" id="IPR018114">
    <property type="entry name" value="TRYPSIN_HIS"/>
</dbReference>
<evidence type="ECO:0000256" key="2">
    <source>
        <dbReference type="ARBA" id="ARBA00022801"/>
    </source>
</evidence>
<keyword evidence="6" id="KW-0472">Membrane</keyword>
<dbReference type="AlphaFoldDB" id="A0A815AH65"/>
<keyword evidence="6" id="KW-0812">Transmembrane</keyword>
<feature type="domain" description="Peptidase S1" evidence="8">
    <location>
        <begin position="41"/>
        <end position="275"/>
    </location>
</feature>
<dbReference type="PRINTS" id="PR00722">
    <property type="entry name" value="CHYMOTRYPSIN"/>
</dbReference>
<sequence length="328" mass="34658">MITVWLTFLLVTIGPSYQYKYSCNLSATCGCSSGSQSVTRIVGGETAGTNNWGWAVSIEINTTGLCGGSVLSSTWIITAAHCVSGVTALNLTVYAGSNAPFAGQSRVASSIIVHPRYNSNTVANDIALIKLGTPLTMSTAVKPVCIPSVSSATLSAGEWPAANLYVVAVGFGLLYENGPAPLYLQQVTLQTIAYTASACSNILNDPQKQLCAGVPGGGKGAYKGDSGGPLMMFTKSNQWELVGLASYVHRSTGVKAMTVYTRVAFYQSWINQTTSNAYLNPRSSVSAKVDPSNSTWGNTTSLSDITFSSSSSFMFFSLLFTLFFLIHL</sequence>
<feature type="transmembrane region" description="Helical" evidence="6">
    <location>
        <begin position="307"/>
        <end position="326"/>
    </location>
</feature>
<dbReference type="InterPro" id="IPR043504">
    <property type="entry name" value="Peptidase_S1_PA_chymotrypsin"/>
</dbReference>
<evidence type="ECO:0000256" key="1">
    <source>
        <dbReference type="ARBA" id="ARBA00022670"/>
    </source>
</evidence>
<dbReference type="InterPro" id="IPR001254">
    <property type="entry name" value="Trypsin_dom"/>
</dbReference>
<dbReference type="Proteomes" id="UP000663845">
    <property type="component" value="Unassembled WGS sequence"/>
</dbReference>
<proteinExistence type="predicted"/>
<evidence type="ECO:0000313" key="10">
    <source>
        <dbReference type="Proteomes" id="UP000663845"/>
    </source>
</evidence>
<feature type="chain" id="PRO_5032758792" description="Peptidase S1 domain-containing protein" evidence="7">
    <location>
        <begin position="19"/>
        <end position="328"/>
    </location>
</feature>
<dbReference type="PANTHER" id="PTHR24252">
    <property type="entry name" value="ACROSIN-RELATED"/>
    <property type="match status" value="1"/>
</dbReference>
<dbReference type="FunFam" id="2.40.10.10:FF:000073">
    <property type="entry name" value="Trypsin alpha"/>
    <property type="match status" value="1"/>
</dbReference>
<evidence type="ECO:0000256" key="6">
    <source>
        <dbReference type="SAM" id="Phobius"/>
    </source>
</evidence>
<evidence type="ECO:0000256" key="7">
    <source>
        <dbReference type="SAM" id="SignalP"/>
    </source>
</evidence>
<dbReference type="InterPro" id="IPR009003">
    <property type="entry name" value="Peptidase_S1_PA"/>
</dbReference>
<dbReference type="SMART" id="SM00020">
    <property type="entry name" value="Tryp_SPc"/>
    <property type="match status" value="1"/>
</dbReference>
<evidence type="ECO:0000256" key="4">
    <source>
        <dbReference type="ARBA" id="ARBA00023157"/>
    </source>
</evidence>
<gene>
    <name evidence="9" type="ORF">JYZ213_LOCUS29870</name>
</gene>
<protein>
    <recommendedName>
        <fullName evidence="8">Peptidase S1 domain-containing protein</fullName>
    </recommendedName>
</protein>
<dbReference type="PROSITE" id="PS00134">
    <property type="entry name" value="TRYPSIN_HIS"/>
    <property type="match status" value="1"/>
</dbReference>
<keyword evidence="1 5" id="KW-0645">Protease</keyword>
<evidence type="ECO:0000256" key="3">
    <source>
        <dbReference type="ARBA" id="ARBA00022825"/>
    </source>
</evidence>
<dbReference type="PROSITE" id="PS00135">
    <property type="entry name" value="TRYPSIN_SER"/>
    <property type="match status" value="1"/>
</dbReference>
<evidence type="ECO:0000313" key="9">
    <source>
        <dbReference type="EMBL" id="CAF1255814.1"/>
    </source>
</evidence>
<dbReference type="Pfam" id="PF00089">
    <property type="entry name" value="Trypsin"/>
    <property type="match status" value="1"/>
</dbReference>
<feature type="signal peptide" evidence="7">
    <location>
        <begin position="1"/>
        <end position="18"/>
    </location>
</feature>
<dbReference type="CDD" id="cd00190">
    <property type="entry name" value="Tryp_SPc"/>
    <property type="match status" value="1"/>
</dbReference>
<keyword evidence="2 5" id="KW-0378">Hydrolase</keyword>
<dbReference type="PANTHER" id="PTHR24252:SF11">
    <property type="entry name" value="ATRIAL NATRIURETIC PEPTIDE-CONVERTING ENZYME ISOFORM X1"/>
    <property type="match status" value="1"/>
</dbReference>
<keyword evidence="3 5" id="KW-0720">Serine protease</keyword>
<dbReference type="InterPro" id="IPR033116">
    <property type="entry name" value="TRYPSIN_SER"/>
</dbReference>
<dbReference type="SUPFAM" id="SSF50494">
    <property type="entry name" value="Trypsin-like serine proteases"/>
    <property type="match status" value="1"/>
</dbReference>
<comment type="caution">
    <text evidence="9">The sequence shown here is derived from an EMBL/GenBank/DDBJ whole genome shotgun (WGS) entry which is preliminary data.</text>
</comment>
<dbReference type="EMBL" id="CAJNOG010000466">
    <property type="protein sequence ID" value="CAF1255814.1"/>
    <property type="molecule type" value="Genomic_DNA"/>
</dbReference>
<organism evidence="9 10">
    <name type="scientific">Adineta steineri</name>
    <dbReference type="NCBI Taxonomy" id="433720"/>
    <lineage>
        <taxon>Eukaryota</taxon>
        <taxon>Metazoa</taxon>
        <taxon>Spiralia</taxon>
        <taxon>Gnathifera</taxon>
        <taxon>Rotifera</taxon>
        <taxon>Eurotatoria</taxon>
        <taxon>Bdelloidea</taxon>
        <taxon>Adinetida</taxon>
        <taxon>Adinetidae</taxon>
        <taxon>Adineta</taxon>
    </lineage>
</organism>
<dbReference type="GO" id="GO:0004252">
    <property type="term" value="F:serine-type endopeptidase activity"/>
    <property type="evidence" value="ECO:0007669"/>
    <property type="project" value="InterPro"/>
</dbReference>
<keyword evidence="7" id="KW-0732">Signal</keyword>
<evidence type="ECO:0000259" key="8">
    <source>
        <dbReference type="PROSITE" id="PS50240"/>
    </source>
</evidence>